<keyword evidence="4" id="KW-1185">Reference proteome</keyword>
<feature type="region of interest" description="Disordered" evidence="1">
    <location>
        <begin position="93"/>
        <end position="118"/>
    </location>
</feature>
<proteinExistence type="predicted"/>
<accession>A0A931IKG9</accession>
<dbReference type="RefSeq" id="WP_196153960.1">
    <property type="nucleotide sequence ID" value="NZ_JADMLG010000027.1"/>
</dbReference>
<keyword evidence="2" id="KW-0812">Transmembrane</keyword>
<protein>
    <submittedName>
        <fullName evidence="3">Uncharacterized protein</fullName>
    </submittedName>
</protein>
<feature type="transmembrane region" description="Helical" evidence="2">
    <location>
        <begin position="7"/>
        <end position="30"/>
    </location>
</feature>
<keyword evidence="2" id="KW-0472">Membrane</keyword>
<keyword evidence="2" id="KW-1133">Transmembrane helix</keyword>
<evidence type="ECO:0000256" key="1">
    <source>
        <dbReference type="SAM" id="MobiDB-lite"/>
    </source>
</evidence>
<evidence type="ECO:0000313" key="3">
    <source>
        <dbReference type="EMBL" id="MBH0781682.1"/>
    </source>
</evidence>
<dbReference type="Proteomes" id="UP000655751">
    <property type="component" value="Unassembled WGS sequence"/>
</dbReference>
<evidence type="ECO:0000313" key="4">
    <source>
        <dbReference type="Proteomes" id="UP000655751"/>
    </source>
</evidence>
<reference evidence="3" key="1">
    <citation type="submission" date="2020-11" db="EMBL/GenBank/DDBJ databases">
        <title>Nocardia NEAU-351.nov., a novel actinomycete isolated from the cow dung.</title>
        <authorList>
            <person name="Zhang X."/>
        </authorList>
    </citation>
    <scope>NUCLEOTIDE SEQUENCE</scope>
    <source>
        <strain evidence="3">NEAU-351</strain>
    </source>
</reference>
<organism evidence="3 4">
    <name type="scientific">Nocardia bovistercoris</name>
    <dbReference type="NCBI Taxonomy" id="2785916"/>
    <lineage>
        <taxon>Bacteria</taxon>
        <taxon>Bacillati</taxon>
        <taxon>Actinomycetota</taxon>
        <taxon>Actinomycetes</taxon>
        <taxon>Mycobacteriales</taxon>
        <taxon>Nocardiaceae</taxon>
        <taxon>Nocardia</taxon>
    </lineage>
</organism>
<comment type="caution">
    <text evidence="3">The sequence shown here is derived from an EMBL/GenBank/DDBJ whole genome shotgun (WGS) entry which is preliminary data.</text>
</comment>
<evidence type="ECO:0000256" key="2">
    <source>
        <dbReference type="SAM" id="Phobius"/>
    </source>
</evidence>
<sequence>MSRRLWIWGGFAVAILAAVALAIYMCVVGLDRAAKTATVVGVFVSLLGLLVAVAGLLMKPGKPDNAGMSGNVGSGVSQSVSGVKVRGRLGQLVRGGRGGVNQSVHKGAAESLDQRVER</sequence>
<gene>
    <name evidence="3" type="ORF">IT779_35955</name>
</gene>
<dbReference type="AlphaFoldDB" id="A0A931IKG9"/>
<dbReference type="EMBL" id="JADMLG010000027">
    <property type="protein sequence ID" value="MBH0781682.1"/>
    <property type="molecule type" value="Genomic_DNA"/>
</dbReference>
<name>A0A931IKG9_9NOCA</name>
<feature type="transmembrane region" description="Helical" evidence="2">
    <location>
        <begin position="36"/>
        <end position="58"/>
    </location>
</feature>